<feature type="region of interest" description="Disordered" evidence="2">
    <location>
        <begin position="69"/>
        <end position="91"/>
    </location>
</feature>
<dbReference type="InterPro" id="IPR000789">
    <property type="entry name" value="Cyclin-dep_kinase_reg-sub"/>
</dbReference>
<keyword evidence="3" id="KW-1185">Reference proteome</keyword>
<dbReference type="AlphaFoldDB" id="A0A915D220"/>
<accession>A0A915D220</accession>
<dbReference type="InterPro" id="IPR036858">
    <property type="entry name" value="Cyclin-dep_kinase_reg-sub_sf"/>
</dbReference>
<dbReference type="Proteomes" id="UP000887574">
    <property type="component" value="Unplaced"/>
</dbReference>
<keyword evidence="1" id="KW-0132">Cell division</keyword>
<sequence>MSSDLENEEAQWLPRMTSIIQTSMRMTSTNIGMFTLPKMLPAEAWNSTVSGWIHYMIHSPERHILLFRRPKPKADKPSSQMAASRSTAVSH</sequence>
<dbReference type="SUPFAM" id="SSF55637">
    <property type="entry name" value="Cell cycle regulatory proteins"/>
    <property type="match status" value="1"/>
</dbReference>
<protein>
    <recommendedName>
        <fullName evidence="1">Cyclin-dependent kinases regulatory subunit</fullName>
    </recommendedName>
</protein>
<reference evidence="4" key="1">
    <citation type="submission" date="2022-11" db="UniProtKB">
        <authorList>
            <consortium name="WormBaseParasite"/>
        </authorList>
    </citation>
    <scope>IDENTIFICATION</scope>
</reference>
<dbReference type="Pfam" id="PF01111">
    <property type="entry name" value="CKS"/>
    <property type="match status" value="1"/>
</dbReference>
<proteinExistence type="inferred from homology"/>
<evidence type="ECO:0000256" key="1">
    <source>
        <dbReference type="RuleBase" id="RU311113"/>
    </source>
</evidence>
<name>A0A915D220_9BILA</name>
<comment type="similarity">
    <text evidence="1">Belongs to the CKS family.</text>
</comment>
<organism evidence="3 4">
    <name type="scientific">Ditylenchus dipsaci</name>
    <dbReference type="NCBI Taxonomy" id="166011"/>
    <lineage>
        <taxon>Eukaryota</taxon>
        <taxon>Metazoa</taxon>
        <taxon>Ecdysozoa</taxon>
        <taxon>Nematoda</taxon>
        <taxon>Chromadorea</taxon>
        <taxon>Rhabditida</taxon>
        <taxon>Tylenchina</taxon>
        <taxon>Tylenchomorpha</taxon>
        <taxon>Sphaerularioidea</taxon>
        <taxon>Anguinidae</taxon>
        <taxon>Anguininae</taxon>
        <taxon>Ditylenchus</taxon>
    </lineage>
</organism>
<evidence type="ECO:0000256" key="2">
    <source>
        <dbReference type="SAM" id="MobiDB-lite"/>
    </source>
</evidence>
<keyword evidence="1" id="KW-0131">Cell cycle</keyword>
<dbReference type="WBParaSite" id="jg14727">
    <property type="protein sequence ID" value="jg14727"/>
    <property type="gene ID" value="jg14727"/>
</dbReference>
<comment type="function">
    <text evidence="1">Binds to the catalytic subunit of the cyclin dependent kinases and is essential for their biological function.</text>
</comment>
<evidence type="ECO:0000313" key="3">
    <source>
        <dbReference type="Proteomes" id="UP000887574"/>
    </source>
</evidence>
<dbReference type="GO" id="GO:0051301">
    <property type="term" value="P:cell division"/>
    <property type="evidence" value="ECO:0007669"/>
    <property type="project" value="UniProtKB-UniRule"/>
</dbReference>
<dbReference type="SMART" id="SM01084">
    <property type="entry name" value="CKS"/>
    <property type="match status" value="1"/>
</dbReference>
<feature type="compositionally biased region" description="Polar residues" evidence="2">
    <location>
        <begin position="77"/>
        <end position="91"/>
    </location>
</feature>
<dbReference type="PROSITE" id="PS00945">
    <property type="entry name" value="CKS_2"/>
    <property type="match status" value="1"/>
</dbReference>
<dbReference type="GO" id="GO:0016538">
    <property type="term" value="F:cyclin-dependent protein serine/threonine kinase regulator activity"/>
    <property type="evidence" value="ECO:0007669"/>
    <property type="project" value="InterPro"/>
</dbReference>
<dbReference type="Gene3D" id="3.30.170.10">
    <property type="entry name" value="Cyclin-dependent kinase, regulatory subunit"/>
    <property type="match status" value="1"/>
</dbReference>
<evidence type="ECO:0000313" key="4">
    <source>
        <dbReference type="WBParaSite" id="jg14727"/>
    </source>
</evidence>